<comment type="cofactor">
    <cofactor evidence="1">
        <name>a divalent metal cation</name>
        <dbReference type="ChEBI" id="CHEBI:60240"/>
    </cofactor>
</comment>
<dbReference type="EMBL" id="JAVRBK010000014">
    <property type="protein sequence ID" value="KAK5637902.1"/>
    <property type="molecule type" value="Genomic_DNA"/>
</dbReference>
<evidence type="ECO:0000313" key="9">
    <source>
        <dbReference type="EMBL" id="KAK5637902.1"/>
    </source>
</evidence>
<dbReference type="InterPro" id="IPR027806">
    <property type="entry name" value="HARBI1_dom"/>
</dbReference>
<organism evidence="9 10">
    <name type="scientific">Pyrocoelia pectoralis</name>
    <dbReference type="NCBI Taxonomy" id="417401"/>
    <lineage>
        <taxon>Eukaryota</taxon>
        <taxon>Metazoa</taxon>
        <taxon>Ecdysozoa</taxon>
        <taxon>Arthropoda</taxon>
        <taxon>Hexapoda</taxon>
        <taxon>Insecta</taxon>
        <taxon>Pterygota</taxon>
        <taxon>Neoptera</taxon>
        <taxon>Endopterygota</taxon>
        <taxon>Coleoptera</taxon>
        <taxon>Polyphaga</taxon>
        <taxon>Elateriformia</taxon>
        <taxon>Elateroidea</taxon>
        <taxon>Lampyridae</taxon>
        <taxon>Lampyrinae</taxon>
        <taxon>Pyrocoelia</taxon>
    </lineage>
</organism>
<keyword evidence="10" id="KW-1185">Reference proteome</keyword>
<sequence length="403" mass="46119">MADASVLGLTYILLQEEEEEELLLAKLKKIEKPHPLYLSRCEEGFQNILIQRHFLKDDSMFRKFFRLNRVQFDYILSCIENGLNRKSCNKVKQPISPAEKLGLTLRYLATGESFASLSFAFRISASYISRIVKEVLGLCSARLPAQFMPTPTTEDLISLSKDFEDLWNFPNCISALDGKHVRIRCPASSGSQFFNYKEFFSIVLLAFVDANYKFVMVDIGSYGREGDSGILEKSNLGQLIRNEQFYPPPRTVGTTELPYVVVADEAFKLSKHLMKPFTRPEARARRVSENSFALLSQVFRVFYTPISVNPAVTDKLIMTACCLHNMLRDAYLEDNAQRYFELSNTEPTQNLIPLRAGGGFANLEGFDIRHRFCDYFNSKSGSVYWQMTQVNKTDETSKKRKAY</sequence>
<dbReference type="GO" id="GO:0046872">
    <property type="term" value="F:metal ion binding"/>
    <property type="evidence" value="ECO:0007669"/>
    <property type="project" value="UniProtKB-KW"/>
</dbReference>
<dbReference type="GO" id="GO:0016787">
    <property type="term" value="F:hydrolase activity"/>
    <property type="evidence" value="ECO:0007669"/>
    <property type="project" value="UniProtKB-KW"/>
</dbReference>
<feature type="domain" description="DDE Tnp4" evidence="8">
    <location>
        <begin position="176"/>
        <end position="325"/>
    </location>
</feature>
<gene>
    <name evidence="9" type="ORF">RI129_000130</name>
</gene>
<dbReference type="GO" id="GO:0005634">
    <property type="term" value="C:nucleus"/>
    <property type="evidence" value="ECO:0007669"/>
    <property type="project" value="UniProtKB-SubCell"/>
</dbReference>
<comment type="similarity">
    <text evidence="3">Belongs to the HARBI1 family.</text>
</comment>
<evidence type="ECO:0000256" key="5">
    <source>
        <dbReference type="ARBA" id="ARBA00022723"/>
    </source>
</evidence>
<evidence type="ECO:0000256" key="1">
    <source>
        <dbReference type="ARBA" id="ARBA00001968"/>
    </source>
</evidence>
<evidence type="ECO:0000259" key="8">
    <source>
        <dbReference type="Pfam" id="PF13359"/>
    </source>
</evidence>
<proteinExistence type="inferred from homology"/>
<dbReference type="GO" id="GO:0004518">
    <property type="term" value="F:nuclease activity"/>
    <property type="evidence" value="ECO:0007669"/>
    <property type="project" value="UniProtKB-KW"/>
</dbReference>
<evidence type="ECO:0000256" key="7">
    <source>
        <dbReference type="ARBA" id="ARBA00023242"/>
    </source>
</evidence>
<dbReference type="AlphaFoldDB" id="A0AAN7UXA4"/>
<keyword evidence="5" id="KW-0479">Metal-binding</keyword>
<keyword evidence="4" id="KW-0540">Nuclease</keyword>
<dbReference type="PANTHER" id="PTHR22930">
    <property type="match status" value="1"/>
</dbReference>
<name>A0AAN7UXA4_9COLE</name>
<evidence type="ECO:0000256" key="3">
    <source>
        <dbReference type="ARBA" id="ARBA00006958"/>
    </source>
</evidence>
<comment type="subcellular location">
    <subcellularLocation>
        <location evidence="2">Nucleus</location>
    </subcellularLocation>
</comment>
<dbReference type="PANTHER" id="PTHR22930:SF269">
    <property type="entry name" value="NUCLEASE HARBI1-LIKE PROTEIN"/>
    <property type="match status" value="1"/>
</dbReference>
<dbReference type="Proteomes" id="UP001329430">
    <property type="component" value="Unassembled WGS sequence"/>
</dbReference>
<accession>A0AAN7UXA4</accession>
<comment type="caution">
    <text evidence="9">The sequence shown here is derived from an EMBL/GenBank/DDBJ whole genome shotgun (WGS) entry which is preliminary data.</text>
</comment>
<reference evidence="9 10" key="1">
    <citation type="journal article" date="2024" name="Insects">
        <title>An Improved Chromosome-Level Genome Assembly of the Firefly Pyrocoelia pectoralis.</title>
        <authorList>
            <person name="Fu X."/>
            <person name="Meyer-Rochow V.B."/>
            <person name="Ballantyne L."/>
            <person name="Zhu X."/>
        </authorList>
    </citation>
    <scope>NUCLEOTIDE SEQUENCE [LARGE SCALE GENOMIC DNA]</scope>
    <source>
        <strain evidence="9">XCY_ONT2</strain>
    </source>
</reference>
<evidence type="ECO:0000256" key="2">
    <source>
        <dbReference type="ARBA" id="ARBA00004123"/>
    </source>
</evidence>
<evidence type="ECO:0000256" key="4">
    <source>
        <dbReference type="ARBA" id="ARBA00022722"/>
    </source>
</evidence>
<keyword evidence="7" id="KW-0539">Nucleus</keyword>
<dbReference type="Pfam" id="PF13359">
    <property type="entry name" value="DDE_Tnp_4"/>
    <property type="match status" value="1"/>
</dbReference>
<keyword evidence="6" id="KW-0378">Hydrolase</keyword>
<evidence type="ECO:0000256" key="6">
    <source>
        <dbReference type="ARBA" id="ARBA00022801"/>
    </source>
</evidence>
<protein>
    <recommendedName>
        <fullName evidence="8">DDE Tnp4 domain-containing protein</fullName>
    </recommendedName>
</protein>
<dbReference type="InterPro" id="IPR045249">
    <property type="entry name" value="HARBI1-like"/>
</dbReference>
<evidence type="ECO:0000313" key="10">
    <source>
        <dbReference type="Proteomes" id="UP001329430"/>
    </source>
</evidence>